<proteinExistence type="predicted"/>
<evidence type="ECO:0000259" key="2">
    <source>
        <dbReference type="Pfam" id="PF22813"/>
    </source>
</evidence>
<dbReference type="Proteomes" id="UP001139347">
    <property type="component" value="Unassembled WGS sequence"/>
</dbReference>
<sequence>MNQSSNNGPRTQTIGPGLNKKPVFIIAVVIIIVAVLIIILSSGSKGDKKASEVIRKFQNAIAAENTHELKKLLSIDDKAMEVTEDRLRRLIQYAKEKPKYYEQTLQILIAQQALLEEAEYLNTGLLDRLSPDEVLNAGELYLKKESGFLSDTFKIGVHPQYMNITLENDNGIITVDGVEISKVSKDNHSTKVGPLFPGEYQVEFTTTFDYAKKDISQSETVSLFGLESETEYSDYVTGQSVKINSDLGEVQVYLNDQPTPFIQRSNREESSEYFYPAFDDGSQKIQGVAKFPWGESKSEALVIEDLSKVYNITPELQQETKQEVLDFVQLFIKTRAKAYGTKDVSELEKLYPHHEGDLLEDVQDGLGRLYYSGGSDKTLKEVELKKMSFSAEDPLEHVGVYYDRELKQYIVQVKNIKANYTLILSNGDIDDILNFEVITLDLIYSDGKWTVLRNY</sequence>
<evidence type="ECO:0000313" key="5">
    <source>
        <dbReference type="Proteomes" id="UP001139347"/>
    </source>
</evidence>
<evidence type="ECO:0000259" key="3">
    <source>
        <dbReference type="Pfam" id="PF22820"/>
    </source>
</evidence>
<keyword evidence="1" id="KW-0472">Membrane</keyword>
<keyword evidence="5" id="KW-1185">Reference proteome</keyword>
<reference evidence="4" key="1">
    <citation type="submission" date="2022-04" db="EMBL/GenBank/DDBJ databases">
        <title>Paenibacillus mangrovi sp. nov., a novel endophytic bacterium isolated from bark of Kandelia candel.</title>
        <authorList>
            <person name="Tuo L."/>
        </authorList>
    </citation>
    <scope>NUCLEOTIDE SEQUENCE</scope>
    <source>
        <strain evidence="4">KQZ6P-2</strain>
    </source>
</reference>
<dbReference type="GO" id="GO:0005886">
    <property type="term" value="C:plasma membrane"/>
    <property type="evidence" value="ECO:0007669"/>
    <property type="project" value="UniProtKB-SubCell"/>
</dbReference>
<comment type="caution">
    <text evidence="4">The sequence shown here is derived from an EMBL/GenBank/DDBJ whole genome shotgun (WGS) entry which is preliminary data.</text>
</comment>
<dbReference type="InterPro" id="IPR054530">
    <property type="entry name" value="TcaA_4th"/>
</dbReference>
<dbReference type="AlphaFoldDB" id="A0A9X1WPG1"/>
<dbReference type="PANTHER" id="PTHR40038:SF1">
    <property type="entry name" value="MEMBRANE-ASSOCIATED PROTEIN TCAA"/>
    <property type="match status" value="1"/>
</dbReference>
<keyword evidence="1" id="KW-1133">Transmembrane helix</keyword>
<dbReference type="Pfam" id="PF22820">
    <property type="entry name" value="TcaA_3rd_4th"/>
    <property type="match status" value="1"/>
</dbReference>
<feature type="domain" description="TcaA second" evidence="2">
    <location>
        <begin position="53"/>
        <end position="118"/>
    </location>
</feature>
<keyword evidence="1" id="KW-0812">Transmembrane</keyword>
<dbReference type="EMBL" id="JALIRP010000001">
    <property type="protein sequence ID" value="MCJ8010835.1"/>
    <property type="molecule type" value="Genomic_DNA"/>
</dbReference>
<dbReference type="PANTHER" id="PTHR40038">
    <property type="entry name" value="MEMBRANE-ASSOCIATED PROTEIN TCAA"/>
    <property type="match status" value="1"/>
</dbReference>
<accession>A0A9X1WPG1</accession>
<evidence type="ECO:0000313" key="4">
    <source>
        <dbReference type="EMBL" id="MCJ8010835.1"/>
    </source>
</evidence>
<gene>
    <name evidence="4" type="ORF">MUG84_03630</name>
</gene>
<dbReference type="InterPro" id="IPR054529">
    <property type="entry name" value="TcaA_2nd"/>
</dbReference>
<feature type="transmembrane region" description="Helical" evidence="1">
    <location>
        <begin position="23"/>
        <end position="41"/>
    </location>
</feature>
<dbReference type="Pfam" id="PF22813">
    <property type="entry name" value="TcaA_2nd"/>
    <property type="match status" value="1"/>
</dbReference>
<feature type="domain" description="TcaA 4th" evidence="3">
    <location>
        <begin position="238"/>
        <end position="312"/>
    </location>
</feature>
<organism evidence="4 5">
    <name type="scientific">Paenibacillus mangrovi</name>
    <dbReference type="NCBI Taxonomy" id="2931978"/>
    <lineage>
        <taxon>Bacteria</taxon>
        <taxon>Bacillati</taxon>
        <taxon>Bacillota</taxon>
        <taxon>Bacilli</taxon>
        <taxon>Bacillales</taxon>
        <taxon>Paenibacillaceae</taxon>
        <taxon>Paenibacillus</taxon>
    </lineage>
</organism>
<protein>
    <submittedName>
        <fullName evidence="4">Uncharacterized protein</fullName>
    </submittedName>
</protein>
<evidence type="ECO:0000256" key="1">
    <source>
        <dbReference type="SAM" id="Phobius"/>
    </source>
</evidence>
<dbReference type="RefSeq" id="WP_244720118.1">
    <property type="nucleotide sequence ID" value="NZ_JALIRP010000001.1"/>
</dbReference>
<name>A0A9X1WPG1_9BACL</name>